<accession>A0A059FBF4</accession>
<keyword evidence="3" id="KW-1185">Reference proteome</keyword>
<dbReference type="InterPro" id="IPR036736">
    <property type="entry name" value="ACP-like_sf"/>
</dbReference>
<dbReference type="Proteomes" id="UP000025171">
    <property type="component" value="Unassembled WGS sequence"/>
</dbReference>
<dbReference type="SUPFAM" id="SSF47336">
    <property type="entry name" value="ACP-like"/>
    <property type="match status" value="1"/>
</dbReference>
<gene>
    <name evidence="2" type="ORF">HJO_16210</name>
</gene>
<evidence type="ECO:0000313" key="2">
    <source>
        <dbReference type="EMBL" id="KCZ87944.1"/>
    </source>
</evidence>
<proteinExistence type="predicted"/>
<dbReference type="Gene3D" id="1.10.1200.10">
    <property type="entry name" value="ACP-like"/>
    <property type="match status" value="1"/>
</dbReference>
<evidence type="ECO:0000313" key="3">
    <source>
        <dbReference type="Proteomes" id="UP000025171"/>
    </source>
</evidence>
<protein>
    <submittedName>
        <fullName evidence="2">Acyl carrier protein</fullName>
    </submittedName>
</protein>
<dbReference type="eggNOG" id="COG0236">
    <property type="taxonomic scope" value="Bacteria"/>
</dbReference>
<dbReference type="Pfam" id="PF00550">
    <property type="entry name" value="PP-binding"/>
    <property type="match status" value="1"/>
</dbReference>
<comment type="caution">
    <text evidence="2">The sequence shown here is derived from an EMBL/GenBank/DDBJ whole genome shotgun (WGS) entry which is preliminary data.</text>
</comment>
<reference evidence="2 3" key="1">
    <citation type="journal article" date="2014" name="Antonie Van Leeuwenhoek">
        <title>Hyphomonas beringensis sp. nov. and Hyphomonas chukchiensis sp. nov., isolated from surface seawater of the Bering Sea and Chukchi Sea.</title>
        <authorList>
            <person name="Li C."/>
            <person name="Lai Q."/>
            <person name="Li G."/>
            <person name="Dong C."/>
            <person name="Wang J."/>
            <person name="Liao Y."/>
            <person name="Shao Z."/>
        </authorList>
    </citation>
    <scope>NUCLEOTIDE SEQUENCE [LARGE SCALE GENOMIC DNA]</scope>
    <source>
        <strain evidence="2 3">MHS-2</strain>
    </source>
</reference>
<dbReference type="InterPro" id="IPR009081">
    <property type="entry name" value="PP-bd_ACP"/>
</dbReference>
<evidence type="ECO:0000259" key="1">
    <source>
        <dbReference type="PROSITE" id="PS50075"/>
    </source>
</evidence>
<dbReference type="EMBL" id="ARYK01000011">
    <property type="protein sequence ID" value="KCZ87944.1"/>
    <property type="molecule type" value="Genomic_DNA"/>
</dbReference>
<dbReference type="OrthoDB" id="287644at2"/>
<dbReference type="AlphaFoldDB" id="A0A059FBF4"/>
<dbReference type="PROSITE" id="PS50075">
    <property type="entry name" value="CARRIER"/>
    <property type="match status" value="1"/>
</dbReference>
<name>A0A059FBF4_9PROT</name>
<sequence length="83" mass="9256">MCNVQDSHVFENVSKILKAHAHADILITPDVRISADLEIDSVEIFDIVMEIEDIYDISFPVEVASSIDTVRDLVETIGQLTNV</sequence>
<dbReference type="PATRIC" id="fig|1280950.3.peg.3253"/>
<dbReference type="STRING" id="1280950.HJO_16210"/>
<organism evidence="2 3">
    <name type="scientific">Hyphomonas johnsonii MHS-2</name>
    <dbReference type="NCBI Taxonomy" id="1280950"/>
    <lineage>
        <taxon>Bacteria</taxon>
        <taxon>Pseudomonadati</taxon>
        <taxon>Pseudomonadota</taxon>
        <taxon>Alphaproteobacteria</taxon>
        <taxon>Hyphomonadales</taxon>
        <taxon>Hyphomonadaceae</taxon>
        <taxon>Hyphomonas</taxon>
    </lineage>
</organism>
<feature type="domain" description="Carrier" evidence="1">
    <location>
        <begin position="7"/>
        <end position="81"/>
    </location>
</feature>